<accession>A0A7W9VWT6</accession>
<dbReference type="InterPro" id="IPR001466">
    <property type="entry name" value="Beta-lactam-related"/>
</dbReference>
<dbReference type="Proteomes" id="UP000533306">
    <property type="component" value="Unassembled WGS sequence"/>
</dbReference>
<reference evidence="2 3" key="1">
    <citation type="submission" date="2020-08" db="EMBL/GenBank/DDBJ databases">
        <title>Genomic Encyclopedia of Type Strains, Phase IV (KMG-IV): sequencing the most valuable type-strain genomes for metagenomic binning, comparative biology and taxonomic classification.</title>
        <authorList>
            <person name="Goeker M."/>
        </authorList>
    </citation>
    <scope>NUCLEOTIDE SEQUENCE [LARGE SCALE GENOMIC DNA]</scope>
    <source>
        <strain evidence="2 3">DSM 11099</strain>
    </source>
</reference>
<evidence type="ECO:0000313" key="3">
    <source>
        <dbReference type="Proteomes" id="UP000533306"/>
    </source>
</evidence>
<organism evidence="2 3">
    <name type="scientific">Aquamicrobium lusatiense</name>
    <dbReference type="NCBI Taxonomy" id="89772"/>
    <lineage>
        <taxon>Bacteria</taxon>
        <taxon>Pseudomonadati</taxon>
        <taxon>Pseudomonadota</taxon>
        <taxon>Alphaproteobacteria</taxon>
        <taxon>Hyphomicrobiales</taxon>
        <taxon>Phyllobacteriaceae</taxon>
        <taxon>Aquamicrobium</taxon>
    </lineage>
</organism>
<keyword evidence="3" id="KW-1185">Reference proteome</keyword>
<dbReference type="SUPFAM" id="SSF56601">
    <property type="entry name" value="beta-lactamase/transpeptidase-like"/>
    <property type="match status" value="1"/>
</dbReference>
<evidence type="ECO:0000313" key="2">
    <source>
        <dbReference type="EMBL" id="MBB6013412.1"/>
    </source>
</evidence>
<evidence type="ECO:0000259" key="1">
    <source>
        <dbReference type="Pfam" id="PF00144"/>
    </source>
</evidence>
<dbReference type="InterPro" id="IPR050789">
    <property type="entry name" value="Diverse_Enzym_Activities"/>
</dbReference>
<dbReference type="InterPro" id="IPR012338">
    <property type="entry name" value="Beta-lactam/transpept-like"/>
</dbReference>
<dbReference type="EMBL" id="JACHEU010000001">
    <property type="protein sequence ID" value="MBB6013412.1"/>
    <property type="molecule type" value="Genomic_DNA"/>
</dbReference>
<comment type="caution">
    <text evidence="2">The sequence shown here is derived from an EMBL/GenBank/DDBJ whole genome shotgun (WGS) entry which is preliminary data.</text>
</comment>
<dbReference type="PANTHER" id="PTHR43283">
    <property type="entry name" value="BETA-LACTAMASE-RELATED"/>
    <property type="match status" value="1"/>
</dbReference>
<sequence>MFIRLLKAVAGLAVLVVAGLFAWLYAAPPELIRVGSGYAAKIVCSNVFIAGRDPDEVLEVDVQAPGHPLLKLMRVSVDRDAKTVKAGLLGVLGQSTAIAREGLGCASVPDGDLEQARAVQLTQEPVASSPSEASWPAGERAGPVLPEIAAIVGDDDLAGPGLRAIVVVQDGKIVAERYGAGFSEKTPLLSWSMSKTVNAAIIGTLIREGRMSVDASRLFPGWDGDGRADITIADLMAMSSGLVFNEDYGAVADVTRMLYLEPDMAGFAATKELGGPVGEVFSYSSGTSVMLSRLWQQALDDPQQALQWPRRALFGPLGMSSAVIEADARGTFVGSSYIYATARDWARFGQFLLDDGVWNGERILPAGFVSWMREPAPASNGVYGRGQMWLEAPGGNGSRMGVPADTFWLKGHDGQTIAVIPSRRMVVVRMGLTPRAAGYGSELLVAALTTAGGVQ</sequence>
<proteinExistence type="predicted"/>
<feature type="domain" description="Beta-lactamase-related" evidence="1">
    <location>
        <begin position="164"/>
        <end position="430"/>
    </location>
</feature>
<dbReference type="Pfam" id="PF00144">
    <property type="entry name" value="Beta-lactamase"/>
    <property type="match status" value="1"/>
</dbReference>
<name>A0A7W9VWT6_9HYPH</name>
<dbReference type="PANTHER" id="PTHR43283:SF7">
    <property type="entry name" value="BETA-LACTAMASE-RELATED DOMAIN-CONTAINING PROTEIN"/>
    <property type="match status" value="1"/>
</dbReference>
<gene>
    <name evidence="2" type="ORF">HNR59_002757</name>
</gene>
<dbReference type="Gene3D" id="3.40.710.10">
    <property type="entry name" value="DD-peptidase/beta-lactamase superfamily"/>
    <property type="match status" value="1"/>
</dbReference>
<dbReference type="AlphaFoldDB" id="A0A7W9VWT6"/>
<protein>
    <submittedName>
        <fullName evidence="2">CubicO group peptidase (Beta-lactamase class C family)</fullName>
    </submittedName>
</protein>